<dbReference type="PANTHER" id="PTHR14969">
    <property type="entry name" value="SPHINGOSINE-1-PHOSPHATE PHOSPHOHYDROLASE"/>
    <property type="match status" value="1"/>
</dbReference>
<keyword evidence="5 7" id="KW-1133">Transmembrane helix</keyword>
<reference evidence="10" key="1">
    <citation type="journal article" date="2019" name="Int. J. Syst. Evol. Microbiol.">
        <title>The Global Catalogue of Microorganisms (GCM) 10K type strain sequencing project: providing services to taxonomists for standard genome sequencing and annotation.</title>
        <authorList>
            <consortium name="The Broad Institute Genomics Platform"/>
            <consortium name="The Broad Institute Genome Sequencing Center for Infectious Disease"/>
            <person name="Wu L."/>
            <person name="Ma J."/>
        </authorList>
    </citation>
    <scope>NUCLEOTIDE SEQUENCE [LARGE SCALE GENOMIC DNA]</scope>
    <source>
        <strain evidence="10">CCUG 61484</strain>
    </source>
</reference>
<evidence type="ECO:0000256" key="3">
    <source>
        <dbReference type="ARBA" id="ARBA00022692"/>
    </source>
</evidence>
<dbReference type="InterPro" id="IPR036938">
    <property type="entry name" value="PAP2/HPO_sf"/>
</dbReference>
<evidence type="ECO:0000313" key="9">
    <source>
        <dbReference type="EMBL" id="MFD0794091.1"/>
    </source>
</evidence>
<dbReference type="CDD" id="cd03392">
    <property type="entry name" value="PAP2_like_2"/>
    <property type="match status" value="1"/>
</dbReference>
<comment type="subcellular location">
    <subcellularLocation>
        <location evidence="1">Cell membrane</location>
        <topology evidence="1">Multi-pass membrane protein</topology>
    </subcellularLocation>
</comment>
<keyword evidence="10" id="KW-1185">Reference proteome</keyword>
<sequence length="204" mass="22582">MKHPGNKYLYLLIVAVQMFILTLFGTRVYGQSQIQQFDDRIMLDLAASRTPAQTDVMLFLSRSYKYVDVGVPAGLLIGGIISNDKQMRQNSLYIASSTAISYGMMLLIKHIVRRPRPFEKNIKIVPVYRASSSSFPSGHATSSFSTAMALSNAYPKWYVIAPSMLWAGSVSYSRMYLGVHYPTDVTAGAILGTGTALLLQPLKK</sequence>
<feature type="transmembrane region" description="Helical" evidence="7">
    <location>
        <begin position="92"/>
        <end position="112"/>
    </location>
</feature>
<evidence type="ECO:0000256" key="5">
    <source>
        <dbReference type="ARBA" id="ARBA00022989"/>
    </source>
</evidence>
<dbReference type="Proteomes" id="UP001597010">
    <property type="component" value="Unassembled WGS sequence"/>
</dbReference>
<keyword evidence="3 7" id="KW-0812">Transmembrane</keyword>
<keyword evidence="2" id="KW-1003">Cell membrane</keyword>
<feature type="transmembrane region" description="Helical" evidence="7">
    <location>
        <begin position="9"/>
        <end position="30"/>
    </location>
</feature>
<evidence type="ECO:0000256" key="4">
    <source>
        <dbReference type="ARBA" id="ARBA00022801"/>
    </source>
</evidence>
<evidence type="ECO:0000259" key="8">
    <source>
        <dbReference type="SMART" id="SM00014"/>
    </source>
</evidence>
<name>A0ABW3AUD3_9SPHI</name>
<proteinExistence type="predicted"/>
<organism evidence="9 10">
    <name type="scientific">Mucilaginibacter litoreus</name>
    <dbReference type="NCBI Taxonomy" id="1048221"/>
    <lineage>
        <taxon>Bacteria</taxon>
        <taxon>Pseudomonadati</taxon>
        <taxon>Bacteroidota</taxon>
        <taxon>Sphingobacteriia</taxon>
        <taxon>Sphingobacteriales</taxon>
        <taxon>Sphingobacteriaceae</taxon>
        <taxon>Mucilaginibacter</taxon>
    </lineage>
</organism>
<dbReference type="SUPFAM" id="SSF48317">
    <property type="entry name" value="Acid phosphatase/Vanadium-dependent haloperoxidase"/>
    <property type="match status" value="1"/>
</dbReference>
<evidence type="ECO:0000256" key="2">
    <source>
        <dbReference type="ARBA" id="ARBA00022475"/>
    </source>
</evidence>
<dbReference type="Pfam" id="PF01569">
    <property type="entry name" value="PAP2"/>
    <property type="match status" value="1"/>
</dbReference>
<keyword evidence="6 7" id="KW-0472">Membrane</keyword>
<dbReference type="SMART" id="SM00014">
    <property type="entry name" value="acidPPc"/>
    <property type="match status" value="1"/>
</dbReference>
<protein>
    <submittedName>
        <fullName evidence="9">Phosphatase PAP2 family protein</fullName>
    </submittedName>
</protein>
<dbReference type="InterPro" id="IPR000326">
    <property type="entry name" value="PAP2/HPO"/>
</dbReference>
<dbReference type="Gene3D" id="1.20.144.10">
    <property type="entry name" value="Phosphatidic acid phosphatase type 2/haloperoxidase"/>
    <property type="match status" value="1"/>
</dbReference>
<gene>
    <name evidence="9" type="ORF">ACFQZX_10715</name>
</gene>
<feature type="domain" description="Phosphatidic acid phosphatase type 2/haloperoxidase" evidence="8">
    <location>
        <begin position="91"/>
        <end position="200"/>
    </location>
</feature>
<dbReference type="RefSeq" id="WP_377114871.1">
    <property type="nucleotide sequence ID" value="NZ_JBHTHZ010000005.1"/>
</dbReference>
<keyword evidence="4" id="KW-0378">Hydrolase</keyword>
<evidence type="ECO:0000256" key="6">
    <source>
        <dbReference type="ARBA" id="ARBA00023136"/>
    </source>
</evidence>
<evidence type="ECO:0000256" key="7">
    <source>
        <dbReference type="SAM" id="Phobius"/>
    </source>
</evidence>
<evidence type="ECO:0000313" key="10">
    <source>
        <dbReference type="Proteomes" id="UP001597010"/>
    </source>
</evidence>
<dbReference type="EMBL" id="JBHTHZ010000005">
    <property type="protein sequence ID" value="MFD0794091.1"/>
    <property type="molecule type" value="Genomic_DNA"/>
</dbReference>
<accession>A0ABW3AUD3</accession>
<comment type="caution">
    <text evidence="9">The sequence shown here is derived from an EMBL/GenBank/DDBJ whole genome shotgun (WGS) entry which is preliminary data.</text>
</comment>
<dbReference type="PANTHER" id="PTHR14969:SF62">
    <property type="entry name" value="DECAPRENYLPHOSPHORYL-5-PHOSPHORIBOSE PHOSPHATASE RV3807C-RELATED"/>
    <property type="match status" value="1"/>
</dbReference>
<evidence type="ECO:0000256" key="1">
    <source>
        <dbReference type="ARBA" id="ARBA00004651"/>
    </source>
</evidence>